<gene>
    <name evidence="2" type="ORF">PAPOLLO_LOCUS9490</name>
</gene>
<proteinExistence type="predicted"/>
<feature type="transmembrane region" description="Helical" evidence="1">
    <location>
        <begin position="177"/>
        <end position="196"/>
    </location>
</feature>
<feature type="transmembrane region" description="Helical" evidence="1">
    <location>
        <begin position="73"/>
        <end position="97"/>
    </location>
</feature>
<protein>
    <submittedName>
        <fullName evidence="2">(apollo) hypothetical protein</fullName>
    </submittedName>
</protein>
<accession>A0A8S3WRR2</accession>
<keyword evidence="1" id="KW-0472">Membrane</keyword>
<dbReference type="PANTHER" id="PTHR12242">
    <property type="entry name" value="OS02G0130600 PROTEIN-RELATED"/>
    <property type="match status" value="1"/>
</dbReference>
<reference evidence="2" key="1">
    <citation type="submission" date="2021-04" db="EMBL/GenBank/DDBJ databases">
        <authorList>
            <person name="Tunstrom K."/>
        </authorList>
    </citation>
    <scope>NUCLEOTIDE SEQUENCE</scope>
</reference>
<dbReference type="AlphaFoldDB" id="A0A8S3WRR2"/>
<dbReference type="Proteomes" id="UP000691718">
    <property type="component" value="Unassembled WGS sequence"/>
</dbReference>
<dbReference type="Pfam" id="PF21534">
    <property type="entry name" value="Rost"/>
    <property type="match status" value="1"/>
</dbReference>
<feature type="transmembrane region" description="Helical" evidence="1">
    <location>
        <begin position="109"/>
        <end position="131"/>
    </location>
</feature>
<keyword evidence="1" id="KW-1133">Transmembrane helix</keyword>
<dbReference type="PANTHER" id="PTHR12242:SF1">
    <property type="entry name" value="MYND-TYPE DOMAIN-CONTAINING PROTEIN"/>
    <property type="match status" value="1"/>
</dbReference>
<dbReference type="GO" id="GO:0016020">
    <property type="term" value="C:membrane"/>
    <property type="evidence" value="ECO:0007669"/>
    <property type="project" value="TreeGrafter"/>
</dbReference>
<feature type="transmembrane region" description="Helical" evidence="1">
    <location>
        <begin position="40"/>
        <end position="61"/>
    </location>
</feature>
<evidence type="ECO:0000256" key="1">
    <source>
        <dbReference type="SAM" id="Phobius"/>
    </source>
</evidence>
<evidence type="ECO:0000313" key="3">
    <source>
        <dbReference type="Proteomes" id="UP000691718"/>
    </source>
</evidence>
<feature type="transmembrane region" description="Helical" evidence="1">
    <location>
        <begin position="216"/>
        <end position="243"/>
    </location>
</feature>
<name>A0A8S3WRR2_PARAO</name>
<sequence>MVKCSRKSFSLSDLWVSSHDKLSDFYLSSWQRGESPVPMLAVRLILAVVATGILIWSLVSGVSPYWPVYLTNWGLLLVTMLTLNGLLVSCMAICTTVSDGTELPWFVSMYWFIYNISISIGILITTLYWILLFDPEQREEGDQVDFWLDVATHGVNSCIAVVELLASRTPVRLLHMYQPLGVGLWYAAFSGVYYAAGGTDGLGNPFIYEVLDWRQGTRAGVVVAASAICLIIIYLVIWGTAFCRDKLSLSTIRTTSHTLPMTPQDPRQIV</sequence>
<dbReference type="OrthoDB" id="419711at2759"/>
<comment type="caution">
    <text evidence="2">The sequence shown here is derived from an EMBL/GenBank/DDBJ whole genome shotgun (WGS) entry which is preliminary data.</text>
</comment>
<evidence type="ECO:0000313" key="2">
    <source>
        <dbReference type="EMBL" id="CAG4977814.1"/>
    </source>
</evidence>
<dbReference type="EMBL" id="CAJQZP010000693">
    <property type="protein sequence ID" value="CAG4977814.1"/>
    <property type="molecule type" value="Genomic_DNA"/>
</dbReference>
<dbReference type="InterPro" id="IPR049352">
    <property type="entry name" value="Rost"/>
</dbReference>
<keyword evidence="3" id="KW-1185">Reference proteome</keyword>
<organism evidence="2 3">
    <name type="scientific">Parnassius apollo</name>
    <name type="common">Apollo butterfly</name>
    <name type="synonym">Papilio apollo</name>
    <dbReference type="NCBI Taxonomy" id="110799"/>
    <lineage>
        <taxon>Eukaryota</taxon>
        <taxon>Metazoa</taxon>
        <taxon>Ecdysozoa</taxon>
        <taxon>Arthropoda</taxon>
        <taxon>Hexapoda</taxon>
        <taxon>Insecta</taxon>
        <taxon>Pterygota</taxon>
        <taxon>Neoptera</taxon>
        <taxon>Endopterygota</taxon>
        <taxon>Lepidoptera</taxon>
        <taxon>Glossata</taxon>
        <taxon>Ditrysia</taxon>
        <taxon>Papilionoidea</taxon>
        <taxon>Papilionidae</taxon>
        <taxon>Parnassiinae</taxon>
        <taxon>Parnassini</taxon>
        <taxon>Parnassius</taxon>
        <taxon>Parnassius</taxon>
    </lineage>
</organism>
<keyword evidence="1" id="KW-0812">Transmembrane</keyword>